<keyword evidence="3" id="KW-0503">Monooxygenase</keyword>
<dbReference type="Gene3D" id="3.30.70.100">
    <property type="match status" value="1"/>
</dbReference>
<feature type="domain" description="ABM" evidence="2">
    <location>
        <begin position="21"/>
        <end position="91"/>
    </location>
</feature>
<reference evidence="3 4" key="1">
    <citation type="submission" date="2017-03" db="EMBL/GenBank/DDBJ databases">
        <title>Complete genome sequence of the novel DNRA strain Pseudomonas sp. S-6-2 isolated from Chinese polluted river sediment. Journal of Biotechnology.</title>
        <authorList>
            <person name="Li J."/>
            <person name="Xiang F."/>
            <person name="Wang L."/>
            <person name="Xi L."/>
            <person name="Liu J."/>
        </authorList>
    </citation>
    <scope>NUCLEOTIDE SEQUENCE [LARGE SCALE GENOMIC DNA]</scope>
    <source>
        <strain evidence="3 4">S-6-2</strain>
    </source>
</reference>
<dbReference type="Pfam" id="PF03992">
    <property type="entry name" value="ABM"/>
    <property type="match status" value="1"/>
</dbReference>
<dbReference type="InterPro" id="IPR038762">
    <property type="entry name" value="ABM_predict"/>
</dbReference>
<feature type="transmembrane region" description="Helical" evidence="1">
    <location>
        <begin position="131"/>
        <end position="149"/>
    </location>
</feature>
<keyword evidence="1" id="KW-1133">Transmembrane helix</keyword>
<dbReference type="PANTHER" id="PTHR40057">
    <property type="entry name" value="SLR1162 PROTEIN"/>
    <property type="match status" value="1"/>
</dbReference>
<keyword evidence="1" id="KW-0812">Transmembrane</keyword>
<feature type="transmembrane region" description="Helical" evidence="1">
    <location>
        <begin position="161"/>
        <end position="182"/>
    </location>
</feature>
<dbReference type="PANTHER" id="PTHR40057:SF1">
    <property type="entry name" value="SLR1162 PROTEIN"/>
    <property type="match status" value="1"/>
</dbReference>
<dbReference type="SUPFAM" id="SSF54909">
    <property type="entry name" value="Dimeric alpha+beta barrel"/>
    <property type="match status" value="1"/>
</dbReference>
<protein>
    <submittedName>
        <fullName evidence="3">Antibiotic biosynthesis monooxygenase</fullName>
    </submittedName>
</protein>
<gene>
    <name evidence="3" type="ORF">BVH74_12800</name>
</gene>
<dbReference type="RefSeq" id="WP_080051726.1">
    <property type="nucleotide sequence ID" value="NZ_CP020100.1"/>
</dbReference>
<dbReference type="EMBL" id="CP020100">
    <property type="protein sequence ID" value="AQZ96818.1"/>
    <property type="molecule type" value="Genomic_DNA"/>
</dbReference>
<keyword evidence="4" id="KW-1185">Reference proteome</keyword>
<dbReference type="InterPro" id="IPR007138">
    <property type="entry name" value="ABM_dom"/>
</dbReference>
<keyword evidence="3" id="KW-0560">Oxidoreductase</keyword>
<sequence>MNQSNDNNGDSSSHGNQGASIIIRHQVSPDDRNRYETWLRQIITTAARFPGHQGVHILRPVGTDQTFEIAVRFSSQEQAQNWLDSDQRRELIADIRPILAQTEHIEIHSGIDFWFTPPTAQSKQPTRWKQWLVTTSVIWPLTMLVPLAFQPLFRQVPVLSAWGISHGLIAATIVGLVVYVIMPRVVRLVAGWLFR</sequence>
<dbReference type="Proteomes" id="UP000243488">
    <property type="component" value="Chromosome"/>
</dbReference>
<evidence type="ECO:0000313" key="3">
    <source>
        <dbReference type="EMBL" id="AQZ96818.1"/>
    </source>
</evidence>
<dbReference type="KEGG" id="ppha:BVH74_12800"/>
<evidence type="ECO:0000256" key="1">
    <source>
        <dbReference type="SAM" id="Phobius"/>
    </source>
</evidence>
<dbReference type="STRING" id="1931241.BVH74_12800"/>
<evidence type="ECO:0000313" key="4">
    <source>
        <dbReference type="Proteomes" id="UP000243488"/>
    </source>
</evidence>
<dbReference type="InterPro" id="IPR011008">
    <property type="entry name" value="Dimeric_a/b-barrel"/>
</dbReference>
<dbReference type="AlphaFoldDB" id="A0A1V0BA53"/>
<keyword evidence="1" id="KW-0472">Membrane</keyword>
<evidence type="ECO:0000259" key="2">
    <source>
        <dbReference type="Pfam" id="PF03992"/>
    </source>
</evidence>
<organism evidence="3 4">
    <name type="scientific">Halopseudomonas phragmitis</name>
    <dbReference type="NCBI Taxonomy" id="1931241"/>
    <lineage>
        <taxon>Bacteria</taxon>
        <taxon>Pseudomonadati</taxon>
        <taxon>Pseudomonadota</taxon>
        <taxon>Gammaproteobacteria</taxon>
        <taxon>Pseudomonadales</taxon>
        <taxon>Pseudomonadaceae</taxon>
        <taxon>Halopseudomonas</taxon>
    </lineage>
</organism>
<accession>A0A1V0BA53</accession>
<name>A0A1V0BA53_9GAMM</name>
<dbReference type="GO" id="GO:0004497">
    <property type="term" value="F:monooxygenase activity"/>
    <property type="evidence" value="ECO:0007669"/>
    <property type="project" value="UniProtKB-KW"/>
</dbReference>
<proteinExistence type="predicted"/>